<gene>
    <name evidence="5 6 8" type="primary">purK</name>
    <name evidence="8" type="ORF">FLK61_27050</name>
</gene>
<feature type="binding site" evidence="5">
    <location>
        <begin position="262"/>
        <end position="263"/>
    </location>
    <ligand>
        <name>ATP</name>
        <dbReference type="ChEBI" id="CHEBI:30616"/>
    </ligand>
</feature>
<dbReference type="NCBIfam" id="NF004676">
    <property type="entry name" value="PRK06019.1-2"/>
    <property type="match status" value="1"/>
</dbReference>
<comment type="function">
    <text evidence="5">Catalyzes the ATP-dependent conversion of 5-aminoimidazole ribonucleotide (AIR) and HCO(3)(-) to N5-carboxyaminoimidazole ribonucleotide (N5-CAIR).</text>
</comment>
<dbReference type="Gene3D" id="3.30.1490.20">
    <property type="entry name" value="ATP-grasp fold, A domain"/>
    <property type="match status" value="1"/>
</dbReference>
<name>A0A859FAQ2_9BACI</name>
<dbReference type="Pfam" id="PF17769">
    <property type="entry name" value="PurK_C"/>
    <property type="match status" value="1"/>
</dbReference>
<dbReference type="Pfam" id="PF22660">
    <property type="entry name" value="RS_preATP-grasp-like"/>
    <property type="match status" value="1"/>
</dbReference>
<dbReference type="Gene3D" id="3.40.50.20">
    <property type="match status" value="1"/>
</dbReference>
<dbReference type="NCBIfam" id="NF004675">
    <property type="entry name" value="PRK06019.1-1"/>
    <property type="match status" value="1"/>
</dbReference>
<dbReference type="InterPro" id="IPR011054">
    <property type="entry name" value="Rudment_hybrid_motif"/>
</dbReference>
<dbReference type="PANTHER" id="PTHR11609">
    <property type="entry name" value="PURINE BIOSYNTHESIS PROTEIN 6/7, PUR6/7"/>
    <property type="match status" value="1"/>
</dbReference>
<dbReference type="InterPro" id="IPR016185">
    <property type="entry name" value="PreATP-grasp_dom_sf"/>
</dbReference>
<protein>
    <recommendedName>
        <fullName evidence="5 6">N5-carboxyaminoimidazole ribonucleotide synthase</fullName>
        <shortName evidence="5 6">N5-CAIR synthase</shortName>
        <ecNumber evidence="5 6">6.3.4.18</ecNumber>
    </recommendedName>
    <alternativeName>
        <fullName evidence="5 6">5-(carboxyamino)imidazole ribonucleotide synthetase</fullName>
    </alternativeName>
</protein>
<comment type="pathway">
    <text evidence="5 6">Purine metabolism; IMP biosynthesis via de novo pathway; 5-amino-1-(5-phospho-D-ribosyl)imidazole-4-carboxylate from 5-amino-1-(5-phospho-D-ribosyl)imidazole (N5-CAIR route): step 1/2.</text>
</comment>
<evidence type="ECO:0000256" key="3">
    <source>
        <dbReference type="ARBA" id="ARBA00022755"/>
    </source>
</evidence>
<keyword evidence="3 5" id="KW-0658">Purine biosynthesis</keyword>
<dbReference type="Gene3D" id="3.30.470.20">
    <property type="entry name" value="ATP-grasp fold, B domain"/>
    <property type="match status" value="1"/>
</dbReference>
<comment type="function">
    <text evidence="6">Catalyzes the ATP-dependent conversion of 5-aminoimidazole ribonucleotide (AIR) and HCO(3)- to N5-carboxyaminoimidazole ribonucleotide (N5-CAIR).</text>
</comment>
<feature type="binding site" evidence="5">
    <location>
        <position position="209"/>
    </location>
    <ligand>
        <name>ATP</name>
        <dbReference type="ChEBI" id="CHEBI:30616"/>
    </ligand>
</feature>
<keyword evidence="4 5" id="KW-0067">ATP-binding</keyword>
<comment type="catalytic activity">
    <reaction evidence="5 6">
        <text>5-amino-1-(5-phospho-beta-D-ribosyl)imidazole + hydrogencarbonate + ATP = 5-carboxyamino-1-(5-phospho-D-ribosyl)imidazole + ADP + phosphate + 2 H(+)</text>
        <dbReference type="Rhea" id="RHEA:19317"/>
        <dbReference type="ChEBI" id="CHEBI:15378"/>
        <dbReference type="ChEBI" id="CHEBI:17544"/>
        <dbReference type="ChEBI" id="CHEBI:30616"/>
        <dbReference type="ChEBI" id="CHEBI:43474"/>
        <dbReference type="ChEBI" id="CHEBI:58730"/>
        <dbReference type="ChEBI" id="CHEBI:137981"/>
        <dbReference type="ChEBI" id="CHEBI:456216"/>
        <dbReference type="EC" id="6.3.4.18"/>
    </reaction>
</comment>
<dbReference type="PROSITE" id="PS50975">
    <property type="entry name" value="ATP_GRASP"/>
    <property type="match status" value="1"/>
</dbReference>
<dbReference type="HAMAP" id="MF_01928">
    <property type="entry name" value="PurK"/>
    <property type="match status" value="1"/>
</dbReference>
<dbReference type="InterPro" id="IPR013815">
    <property type="entry name" value="ATP_grasp_subdomain_1"/>
</dbReference>
<evidence type="ECO:0000256" key="2">
    <source>
        <dbReference type="ARBA" id="ARBA00022741"/>
    </source>
</evidence>
<feature type="binding site" evidence="5">
    <location>
        <begin position="178"/>
        <end position="181"/>
    </location>
    <ligand>
        <name>ATP</name>
        <dbReference type="ChEBI" id="CHEBI:30616"/>
    </ligand>
</feature>
<dbReference type="Proteomes" id="UP000318138">
    <property type="component" value="Chromosome"/>
</dbReference>
<dbReference type="NCBIfam" id="TIGR01161">
    <property type="entry name" value="purK"/>
    <property type="match status" value="1"/>
</dbReference>
<keyword evidence="2 5" id="KW-0547">Nucleotide-binding</keyword>
<dbReference type="EC" id="6.3.4.18" evidence="5 6"/>
<dbReference type="PANTHER" id="PTHR11609:SF5">
    <property type="entry name" value="PHOSPHORIBOSYLAMINOIMIDAZOLE CARBOXYLASE"/>
    <property type="match status" value="1"/>
</dbReference>
<feature type="binding site" evidence="5">
    <location>
        <begin position="149"/>
        <end position="155"/>
    </location>
    <ligand>
        <name>ATP</name>
        <dbReference type="ChEBI" id="CHEBI:30616"/>
    </ligand>
</feature>
<dbReference type="InterPro" id="IPR054350">
    <property type="entry name" value="PurT/PurK_preATP-grasp"/>
</dbReference>
<feature type="binding site" evidence="5">
    <location>
        <position position="144"/>
    </location>
    <ligand>
        <name>ATP</name>
        <dbReference type="ChEBI" id="CHEBI:30616"/>
    </ligand>
</feature>
<dbReference type="SUPFAM" id="SSF51246">
    <property type="entry name" value="Rudiment single hybrid motif"/>
    <property type="match status" value="1"/>
</dbReference>
<sequence>MTFIKPGSTIGILGGGQLGRMMALSARNMGYRISVLEPQKDSPCGQVADHEVVAAYDDKQGAEDLSCDVLTYEFENISAETADHLASSLHFPQGSKLLLISQDRLREKEAIESYGLPVAPYKKVESDTDLADAVSALGLPLVVKTTRGGYDGKGQLVINKGDEVSVRELEDNGPFVAEQWIPFDCEVSVIVTRSVSGETATFPVAENIHRNGILHQSIVPARVSDEVQERARKAALTLAESVSLVGTLAVEMFVRDGEIVINEIAPRPHNSGHYTMNACATSQFEQHIRAICDWPLGETTLLTPTVMVNLIGDEVERAVEMRKELGSAAHVHIYGKKEARPGRKMGHVNVLTSDVEATLEQLNVLEEAKS</sequence>
<keyword evidence="9" id="KW-1185">Reference proteome</keyword>
<dbReference type="AlphaFoldDB" id="A0A859FAQ2"/>
<dbReference type="FunFam" id="3.40.50.20:FF:000016">
    <property type="entry name" value="N5-carboxyaminoimidazole ribonucleotide synthase"/>
    <property type="match status" value="1"/>
</dbReference>
<dbReference type="EMBL" id="CP041372">
    <property type="protein sequence ID" value="QKS70413.1"/>
    <property type="molecule type" value="Genomic_DNA"/>
</dbReference>
<keyword evidence="1 5" id="KW-0436">Ligase</keyword>
<dbReference type="NCBIfam" id="NF004679">
    <property type="entry name" value="PRK06019.1-5"/>
    <property type="match status" value="1"/>
</dbReference>
<dbReference type="FunFam" id="3.30.470.20:FF:000029">
    <property type="entry name" value="N5-carboxyaminoimidazole ribonucleotide synthase"/>
    <property type="match status" value="1"/>
</dbReference>
<dbReference type="RefSeq" id="WP_176008451.1">
    <property type="nucleotide sequence ID" value="NZ_CP041372.2"/>
</dbReference>
<comment type="subunit">
    <text evidence="5 6">Homodimer.</text>
</comment>
<dbReference type="SUPFAM" id="SSF56059">
    <property type="entry name" value="Glutathione synthetase ATP-binding domain-like"/>
    <property type="match status" value="1"/>
</dbReference>
<feature type="binding site" evidence="5">
    <location>
        <position position="104"/>
    </location>
    <ligand>
        <name>ATP</name>
        <dbReference type="ChEBI" id="CHEBI:30616"/>
    </ligand>
</feature>
<dbReference type="GO" id="GO:0005829">
    <property type="term" value="C:cytosol"/>
    <property type="evidence" value="ECO:0007669"/>
    <property type="project" value="TreeGrafter"/>
</dbReference>
<evidence type="ECO:0000256" key="1">
    <source>
        <dbReference type="ARBA" id="ARBA00022598"/>
    </source>
</evidence>
<dbReference type="GO" id="GO:0004638">
    <property type="term" value="F:phosphoribosylaminoimidazole carboxylase activity"/>
    <property type="evidence" value="ECO:0007669"/>
    <property type="project" value="InterPro"/>
</dbReference>
<dbReference type="SUPFAM" id="SSF52440">
    <property type="entry name" value="PreATP-grasp domain"/>
    <property type="match status" value="1"/>
</dbReference>
<evidence type="ECO:0000313" key="8">
    <source>
        <dbReference type="EMBL" id="QKS70413.1"/>
    </source>
</evidence>
<dbReference type="InterPro" id="IPR005875">
    <property type="entry name" value="PurK"/>
</dbReference>
<dbReference type="GO" id="GO:0046872">
    <property type="term" value="F:metal ion binding"/>
    <property type="evidence" value="ECO:0007669"/>
    <property type="project" value="InterPro"/>
</dbReference>
<organism evidence="8 9">
    <name type="scientific">Paenalkalicoccus suaedae</name>
    <dbReference type="NCBI Taxonomy" id="2592382"/>
    <lineage>
        <taxon>Bacteria</taxon>
        <taxon>Bacillati</taxon>
        <taxon>Bacillota</taxon>
        <taxon>Bacilli</taxon>
        <taxon>Bacillales</taxon>
        <taxon>Bacillaceae</taxon>
        <taxon>Paenalkalicoccus</taxon>
    </lineage>
</organism>
<dbReference type="Pfam" id="PF02222">
    <property type="entry name" value="ATP-grasp"/>
    <property type="match status" value="1"/>
</dbReference>
<proteinExistence type="inferred from homology"/>
<feature type="domain" description="ATP-grasp" evidence="7">
    <location>
        <begin position="108"/>
        <end position="292"/>
    </location>
</feature>
<dbReference type="GO" id="GO:0005524">
    <property type="term" value="F:ATP binding"/>
    <property type="evidence" value="ECO:0007669"/>
    <property type="project" value="UniProtKB-UniRule"/>
</dbReference>
<dbReference type="InterPro" id="IPR011761">
    <property type="entry name" value="ATP-grasp"/>
</dbReference>
<evidence type="ECO:0000313" key="9">
    <source>
        <dbReference type="Proteomes" id="UP000318138"/>
    </source>
</evidence>
<dbReference type="InterPro" id="IPR003135">
    <property type="entry name" value="ATP-grasp_carboxylate-amine"/>
</dbReference>
<evidence type="ECO:0000256" key="5">
    <source>
        <dbReference type="HAMAP-Rule" id="MF_01928"/>
    </source>
</evidence>
<comment type="similarity">
    <text evidence="5 6">Belongs to the PurK/PurT family.</text>
</comment>
<evidence type="ECO:0000256" key="4">
    <source>
        <dbReference type="ARBA" id="ARBA00022840"/>
    </source>
</evidence>
<feature type="binding site" evidence="5">
    <location>
        <position position="186"/>
    </location>
    <ligand>
        <name>ATP</name>
        <dbReference type="ChEBI" id="CHEBI:30616"/>
    </ligand>
</feature>
<dbReference type="GO" id="GO:0006189">
    <property type="term" value="P:'de novo' IMP biosynthetic process"/>
    <property type="evidence" value="ECO:0007669"/>
    <property type="project" value="UniProtKB-UniRule"/>
</dbReference>
<accession>A0A859FAQ2</accession>
<dbReference type="InterPro" id="IPR040686">
    <property type="entry name" value="PurK_C"/>
</dbReference>
<dbReference type="KEGG" id="psua:FLK61_27050"/>
<dbReference type="GO" id="GO:0034028">
    <property type="term" value="F:5-(carboxyamino)imidazole ribonucleotide synthase activity"/>
    <property type="evidence" value="ECO:0007669"/>
    <property type="project" value="UniProtKB-UniRule"/>
</dbReference>
<reference evidence="9" key="1">
    <citation type="submission" date="2019-07" db="EMBL/GenBank/DDBJ databases">
        <title>Bacillus alkalisoli sp. nov. isolated from saline soil.</title>
        <authorList>
            <person name="Sun J.-Q."/>
            <person name="Xu L."/>
        </authorList>
    </citation>
    <scope>NUCLEOTIDE SEQUENCE [LARGE SCALE GENOMIC DNA]</scope>
    <source>
        <strain evidence="9">M4U3P1</strain>
    </source>
</reference>
<dbReference type="UniPathway" id="UPA00074">
    <property type="reaction ID" value="UER00942"/>
</dbReference>
<evidence type="ECO:0000259" key="7">
    <source>
        <dbReference type="PROSITE" id="PS50975"/>
    </source>
</evidence>
<evidence type="ECO:0000256" key="6">
    <source>
        <dbReference type="RuleBase" id="RU361200"/>
    </source>
</evidence>